<dbReference type="GO" id="GO:0032259">
    <property type="term" value="P:methylation"/>
    <property type="evidence" value="ECO:0007669"/>
    <property type="project" value="UniProtKB-KW"/>
</dbReference>
<dbReference type="SUPFAM" id="SSF47757">
    <property type="entry name" value="Chemotaxis receptor methyltransferase CheR, N-terminal domain"/>
    <property type="match status" value="1"/>
</dbReference>
<dbReference type="Pfam" id="PF01739">
    <property type="entry name" value="CheR"/>
    <property type="match status" value="1"/>
</dbReference>
<dbReference type="SMART" id="SM00138">
    <property type="entry name" value="MeTrc"/>
    <property type="match status" value="1"/>
</dbReference>
<dbReference type="GO" id="GO:0008983">
    <property type="term" value="F:protein-glutamate O-methyltransferase activity"/>
    <property type="evidence" value="ECO:0007669"/>
    <property type="project" value="UniProtKB-EC"/>
</dbReference>
<evidence type="ECO:0000259" key="7">
    <source>
        <dbReference type="PROSITE" id="PS50123"/>
    </source>
</evidence>
<dbReference type="SMART" id="SM00028">
    <property type="entry name" value="TPR"/>
    <property type="match status" value="2"/>
</dbReference>
<dbReference type="SUPFAM" id="SSF53335">
    <property type="entry name" value="S-adenosyl-L-methionine-dependent methyltransferases"/>
    <property type="match status" value="1"/>
</dbReference>
<proteinExistence type="predicted"/>
<dbReference type="OrthoDB" id="9799157at2"/>
<dbReference type="InterPro" id="IPR022641">
    <property type="entry name" value="CheR_N"/>
</dbReference>
<dbReference type="InterPro" id="IPR050903">
    <property type="entry name" value="Bact_Chemotaxis_MeTrfase"/>
</dbReference>
<dbReference type="Proteomes" id="UP000231057">
    <property type="component" value="Chromosome"/>
</dbReference>
<dbReference type="EC" id="2.1.1.80" evidence="2"/>
<dbReference type="PANTHER" id="PTHR24422">
    <property type="entry name" value="CHEMOTAXIS PROTEIN METHYLTRANSFERASE"/>
    <property type="match status" value="1"/>
</dbReference>
<sequence length="470" mass="53173">MDDQLLEQFLQLIRRQTGISIRPQDRPQLTKKLLMRCRALDCQHPSQYLALLVNSESVAGQKEWQHLADLITTGESYFFRDHGQIKVLRESILPDLIARHEGDRTLRILSAGCASGEELYSIAILLKELIPNPERWQLSLVGYDLSQNAVAQARAGVYSRWSFRGMNPTLQARYFQETAQGWVIDAALRQWVRFRCVNLLCPEDYDLLPASLDLIICRNVFIYLDSTAISQILGTFVSLLRPQGYLLTGHTELQGQEISPLEILSYPESVVYQLGIDPPVRPQPTPPPISALEEARADFAQRNYTRALALAQQWQAGHPKDEDCLLLMAQMYANQGRYTEAIATSQQILSVNPENVNALFLLAHIAEEQDDKATAKEYLRRIIFLSPNTVAAYIELIELHLSEQETDAIPSLLATAQMLLLQHHDRNEIIPFRQGVTVAMLQHYLTHIAATTLSKNTSSWPHLNGVTTQV</sequence>
<dbReference type="InterPro" id="IPR000780">
    <property type="entry name" value="CheR_MeTrfase"/>
</dbReference>
<dbReference type="Pfam" id="PF03705">
    <property type="entry name" value="CheR_N"/>
    <property type="match status" value="1"/>
</dbReference>
<dbReference type="PRINTS" id="PR00996">
    <property type="entry name" value="CHERMTFRASE"/>
</dbReference>
<reference evidence="8 9" key="1">
    <citation type="submission" date="2016-11" db="EMBL/GenBank/DDBJ databases">
        <title>Complete genome sequence of thermophilic cyanobacteria strain Synechococcus sp. PCC6715.</title>
        <authorList>
            <person name="Tang J."/>
            <person name="Daroch M."/>
            <person name="Liang Y."/>
            <person name="Jiang D."/>
            <person name="Shah M."/>
        </authorList>
    </citation>
    <scope>NUCLEOTIDE SEQUENCE [LARGE SCALE GENOMIC DNA]</scope>
    <source>
        <strain evidence="8 9">PCC 6715</strain>
    </source>
</reference>
<evidence type="ECO:0000313" key="9">
    <source>
        <dbReference type="Proteomes" id="UP000231057"/>
    </source>
</evidence>
<keyword evidence="9" id="KW-1185">Reference proteome</keyword>
<dbReference type="PANTHER" id="PTHR24422:SF19">
    <property type="entry name" value="CHEMOTAXIS PROTEIN METHYLTRANSFERASE"/>
    <property type="match status" value="1"/>
</dbReference>
<name>A0A2D2Q3V0_PARLV</name>
<keyword evidence="4" id="KW-0808">Transferase</keyword>
<gene>
    <name evidence="8" type="ORF">BRW62_11145</name>
</gene>
<dbReference type="PROSITE" id="PS50005">
    <property type="entry name" value="TPR"/>
    <property type="match status" value="1"/>
</dbReference>
<reference evidence="9" key="2">
    <citation type="journal article" date="2022" name="Front. Microbiol.">
        <title>Comparative Genomic Analysis Revealed Distinct Molecular Components and Organization of CO2-Concentrating Mechanism in Thermophilic Cyanobacteria.</title>
        <authorList>
            <person name="Tang J."/>
            <person name="Zhou H."/>
            <person name="Yao D."/>
            <person name="Riaz S."/>
            <person name="You D."/>
            <person name="Klepacz-Smolka A."/>
            <person name="Daroch M."/>
        </authorList>
    </citation>
    <scope>NUCLEOTIDE SEQUENCE [LARGE SCALE GENOMIC DNA]</scope>
    <source>
        <strain evidence="9">PCC 6715</strain>
    </source>
</reference>
<comment type="catalytic activity">
    <reaction evidence="1">
        <text>L-glutamyl-[protein] + S-adenosyl-L-methionine = [protein]-L-glutamate 5-O-methyl ester + S-adenosyl-L-homocysteine</text>
        <dbReference type="Rhea" id="RHEA:24452"/>
        <dbReference type="Rhea" id="RHEA-COMP:10208"/>
        <dbReference type="Rhea" id="RHEA-COMP:10311"/>
        <dbReference type="ChEBI" id="CHEBI:29973"/>
        <dbReference type="ChEBI" id="CHEBI:57856"/>
        <dbReference type="ChEBI" id="CHEBI:59789"/>
        <dbReference type="ChEBI" id="CHEBI:82795"/>
        <dbReference type="EC" id="2.1.1.80"/>
    </reaction>
</comment>
<evidence type="ECO:0000256" key="4">
    <source>
        <dbReference type="ARBA" id="ARBA00022679"/>
    </source>
</evidence>
<organism evidence="8 9">
    <name type="scientific">Parathermosynechococcus lividus PCC 6715</name>
    <dbReference type="NCBI Taxonomy" id="1917166"/>
    <lineage>
        <taxon>Bacteria</taxon>
        <taxon>Bacillati</taxon>
        <taxon>Cyanobacteriota</taxon>
        <taxon>Cyanophyceae</taxon>
        <taxon>Acaryochloridales</taxon>
        <taxon>Thermosynechococcaceae</taxon>
        <taxon>Parathermosynechococcus</taxon>
    </lineage>
</organism>
<dbReference type="Gene3D" id="3.40.50.150">
    <property type="entry name" value="Vaccinia Virus protein VP39"/>
    <property type="match status" value="1"/>
</dbReference>
<dbReference type="Pfam" id="PF14559">
    <property type="entry name" value="TPR_19"/>
    <property type="match status" value="1"/>
</dbReference>
<keyword evidence="6" id="KW-0802">TPR repeat</keyword>
<dbReference type="EMBL" id="CP018092">
    <property type="protein sequence ID" value="ATS19201.1"/>
    <property type="molecule type" value="Genomic_DNA"/>
</dbReference>
<dbReference type="InterPro" id="IPR029063">
    <property type="entry name" value="SAM-dependent_MTases_sf"/>
</dbReference>
<dbReference type="InterPro" id="IPR036804">
    <property type="entry name" value="CheR_N_sf"/>
</dbReference>
<keyword evidence="5" id="KW-0949">S-adenosyl-L-methionine</keyword>
<accession>A0A2D2Q3V0</accession>
<feature type="repeat" description="TPR" evidence="6">
    <location>
        <begin position="322"/>
        <end position="355"/>
    </location>
</feature>
<dbReference type="InterPro" id="IPR011990">
    <property type="entry name" value="TPR-like_helical_dom_sf"/>
</dbReference>
<dbReference type="RefSeq" id="WP_099799541.1">
    <property type="nucleotide sequence ID" value="NZ_CP018092.1"/>
</dbReference>
<evidence type="ECO:0000256" key="6">
    <source>
        <dbReference type="PROSITE-ProRule" id="PRU00339"/>
    </source>
</evidence>
<evidence type="ECO:0000256" key="3">
    <source>
        <dbReference type="ARBA" id="ARBA00022603"/>
    </source>
</evidence>
<keyword evidence="3" id="KW-0489">Methyltransferase</keyword>
<dbReference type="KEGG" id="slw:BRW62_11145"/>
<dbReference type="PROSITE" id="PS50123">
    <property type="entry name" value="CHER"/>
    <property type="match status" value="1"/>
</dbReference>
<dbReference type="AlphaFoldDB" id="A0A2D2Q3V0"/>
<dbReference type="Gene3D" id="1.25.40.10">
    <property type="entry name" value="Tetratricopeptide repeat domain"/>
    <property type="match status" value="1"/>
</dbReference>
<evidence type="ECO:0000256" key="2">
    <source>
        <dbReference type="ARBA" id="ARBA00012534"/>
    </source>
</evidence>
<dbReference type="InterPro" id="IPR019734">
    <property type="entry name" value="TPR_rpt"/>
</dbReference>
<feature type="domain" description="CheR-type methyltransferase" evidence="7">
    <location>
        <begin position="1"/>
        <end position="252"/>
    </location>
</feature>
<dbReference type="SUPFAM" id="SSF48452">
    <property type="entry name" value="TPR-like"/>
    <property type="match status" value="1"/>
</dbReference>
<dbReference type="Gene3D" id="1.10.155.10">
    <property type="entry name" value="Chemotaxis receptor methyltransferase CheR, N-terminal domain"/>
    <property type="match status" value="1"/>
</dbReference>
<dbReference type="InterPro" id="IPR022642">
    <property type="entry name" value="CheR_C"/>
</dbReference>
<evidence type="ECO:0000256" key="1">
    <source>
        <dbReference type="ARBA" id="ARBA00001541"/>
    </source>
</evidence>
<protein>
    <recommendedName>
        <fullName evidence="2">protein-glutamate O-methyltransferase</fullName>
        <ecNumber evidence="2">2.1.1.80</ecNumber>
    </recommendedName>
</protein>
<evidence type="ECO:0000256" key="5">
    <source>
        <dbReference type="ARBA" id="ARBA00022691"/>
    </source>
</evidence>
<evidence type="ECO:0000313" key="8">
    <source>
        <dbReference type="EMBL" id="ATS19201.1"/>
    </source>
</evidence>